<evidence type="ECO:0000313" key="2">
    <source>
        <dbReference type="Proteomes" id="UP000006178"/>
    </source>
</evidence>
<dbReference type="KEGG" id="tsh:Tsac_2711"/>
<dbReference type="RefSeq" id="WP_014759529.1">
    <property type="nucleotide sequence ID" value="NC_017998.1"/>
</dbReference>
<dbReference type="EMBL" id="CP003185">
    <property type="protein sequence ID" value="AFK94258.1"/>
    <property type="molecule type" value="Genomic_DNA"/>
</dbReference>
<protein>
    <submittedName>
        <fullName evidence="1">Uncharacterized protein</fullName>
    </submittedName>
</protein>
<name>I3WBQ7_THESW</name>
<reference evidence="1 2" key="1">
    <citation type="journal article" date="2014" name="Appl. Environ. Microbiol.">
        <title>Profile of Secreted Hydrolases, Associated Proteins, and SlpA in Thermoanaerobacterium saccharolyticum during the Degradation of Hemicellulose.</title>
        <authorList>
            <person name="Currie D.H."/>
            <person name="Guss A.M."/>
            <person name="Herring C.D."/>
            <person name="Giannone R.J."/>
            <person name="Johnson C.M."/>
            <person name="Lankford P.K."/>
            <person name="Brown S.D."/>
            <person name="Hettich R.L."/>
            <person name="Lynd L.R."/>
        </authorList>
    </citation>
    <scope>NUCLEOTIDE SEQUENCE [LARGE SCALE GENOMIC DNA]</scope>
    <source>
        <strain evidence="2">DSM 8691 / JW/SL-YS485</strain>
    </source>
</reference>
<gene>
    <name evidence="1" type="ordered locus">Tsac_2711</name>
</gene>
<dbReference type="Proteomes" id="UP000006178">
    <property type="component" value="Plasmid pMU3262"/>
</dbReference>
<dbReference type="AlphaFoldDB" id="I3WBQ7"/>
<sequence length="66" mass="7948">MYESVYEVVKPIAIKNKGVYDFAIIPVKDYIVLKVFQKYWLKCRYEIHHESEIEKVIEEIRLSLSI</sequence>
<dbReference type="PATRIC" id="fig|1094508.3.peg.2745"/>
<organism evidence="1 2">
    <name type="scientific">Thermoanaerobacterium saccharolyticum (strain DSM 8691 / JW/SL-YS485)</name>
    <dbReference type="NCBI Taxonomy" id="1094508"/>
    <lineage>
        <taxon>Bacteria</taxon>
        <taxon>Bacillati</taxon>
        <taxon>Bacillota</taxon>
        <taxon>Clostridia</taxon>
        <taxon>Thermoanaerobacterales</taxon>
        <taxon>Thermoanaerobacteraceae</taxon>
        <taxon>Thermoanaerobacterium</taxon>
    </lineage>
</organism>
<geneLocation type="plasmid" evidence="1 2">
    <name>pMU3262</name>
</geneLocation>
<keyword evidence="1" id="KW-0614">Plasmid</keyword>
<keyword evidence="2" id="KW-1185">Reference proteome</keyword>
<proteinExistence type="predicted"/>
<dbReference type="BioCyc" id="TSAC1094508:GLMA-2757-MONOMER"/>
<accession>I3WBQ7</accession>
<evidence type="ECO:0000313" key="1">
    <source>
        <dbReference type="EMBL" id="AFK94258.1"/>
    </source>
</evidence>